<organism evidence="2 3">
    <name type="scientific">Kroppenstedtia sanguinis</name>
    <dbReference type="NCBI Taxonomy" id="1380684"/>
    <lineage>
        <taxon>Bacteria</taxon>
        <taxon>Bacillati</taxon>
        <taxon>Bacillota</taxon>
        <taxon>Bacilli</taxon>
        <taxon>Bacillales</taxon>
        <taxon>Thermoactinomycetaceae</taxon>
        <taxon>Kroppenstedtia</taxon>
    </lineage>
</organism>
<name>A0ABW4CB45_9BACL</name>
<proteinExistence type="predicted"/>
<comment type="caution">
    <text evidence="2">The sequence shown here is derived from an EMBL/GenBank/DDBJ whole genome shotgun (WGS) entry which is preliminary data.</text>
</comment>
<dbReference type="EMBL" id="JBHTNU010000008">
    <property type="protein sequence ID" value="MFD1427278.1"/>
    <property type="molecule type" value="Genomic_DNA"/>
</dbReference>
<gene>
    <name evidence="2" type="ORF">ACFQ4Y_10110</name>
</gene>
<feature type="compositionally biased region" description="Basic and acidic residues" evidence="1">
    <location>
        <begin position="24"/>
        <end position="37"/>
    </location>
</feature>
<sequence>MYTIGILPVYEACLAQQLPWISPDAREGEREGPRKEQPPPLGTTETGWRWIWDEPKLEPTIRGKVLMRDPPLEAL</sequence>
<evidence type="ECO:0000256" key="1">
    <source>
        <dbReference type="SAM" id="MobiDB-lite"/>
    </source>
</evidence>
<protein>
    <submittedName>
        <fullName evidence="2">Uncharacterized protein</fullName>
    </submittedName>
</protein>
<keyword evidence="3" id="KW-1185">Reference proteome</keyword>
<reference evidence="3" key="1">
    <citation type="journal article" date="2019" name="Int. J. Syst. Evol. Microbiol.">
        <title>The Global Catalogue of Microorganisms (GCM) 10K type strain sequencing project: providing services to taxonomists for standard genome sequencing and annotation.</title>
        <authorList>
            <consortium name="The Broad Institute Genomics Platform"/>
            <consortium name="The Broad Institute Genome Sequencing Center for Infectious Disease"/>
            <person name="Wu L."/>
            <person name="Ma J."/>
        </authorList>
    </citation>
    <scope>NUCLEOTIDE SEQUENCE [LARGE SCALE GENOMIC DNA]</scope>
    <source>
        <strain evidence="3">S1</strain>
    </source>
</reference>
<evidence type="ECO:0000313" key="2">
    <source>
        <dbReference type="EMBL" id="MFD1427278.1"/>
    </source>
</evidence>
<accession>A0ABW4CB45</accession>
<feature type="region of interest" description="Disordered" evidence="1">
    <location>
        <begin position="23"/>
        <end position="48"/>
    </location>
</feature>
<evidence type="ECO:0000313" key="3">
    <source>
        <dbReference type="Proteomes" id="UP001597282"/>
    </source>
</evidence>
<dbReference type="RefSeq" id="WP_380165151.1">
    <property type="nucleotide sequence ID" value="NZ_JBHTNU010000008.1"/>
</dbReference>
<dbReference type="Proteomes" id="UP001597282">
    <property type="component" value="Unassembled WGS sequence"/>
</dbReference>